<evidence type="ECO:0000256" key="1">
    <source>
        <dbReference type="ARBA" id="ARBA00022723"/>
    </source>
</evidence>
<organism evidence="5 6">
    <name type="scientific">Periplaneta americana</name>
    <name type="common">American cockroach</name>
    <name type="synonym">Blatta americana</name>
    <dbReference type="NCBI Taxonomy" id="6978"/>
    <lineage>
        <taxon>Eukaryota</taxon>
        <taxon>Metazoa</taxon>
        <taxon>Ecdysozoa</taxon>
        <taxon>Arthropoda</taxon>
        <taxon>Hexapoda</taxon>
        <taxon>Insecta</taxon>
        <taxon>Pterygota</taxon>
        <taxon>Neoptera</taxon>
        <taxon>Polyneoptera</taxon>
        <taxon>Dictyoptera</taxon>
        <taxon>Blattodea</taxon>
        <taxon>Blattoidea</taxon>
        <taxon>Blattidae</taxon>
        <taxon>Blattinae</taxon>
        <taxon>Periplaneta</taxon>
    </lineage>
</organism>
<dbReference type="Pfam" id="PF02879">
    <property type="entry name" value="PGM_PMM_II"/>
    <property type="match status" value="1"/>
</dbReference>
<dbReference type="PANTHER" id="PTHR45745">
    <property type="entry name" value="PHOSPHOMANNOMUTASE 45A"/>
    <property type="match status" value="1"/>
</dbReference>
<dbReference type="SUPFAM" id="SSF53738">
    <property type="entry name" value="Phosphoglucomutase, first 3 domains"/>
    <property type="match status" value="1"/>
</dbReference>
<reference evidence="5 6" key="1">
    <citation type="journal article" date="2022" name="Allergy">
        <title>Genome assembly and annotation of Periplaneta americana reveal a comprehensive cockroach allergen profile.</title>
        <authorList>
            <person name="Wang L."/>
            <person name="Xiong Q."/>
            <person name="Saelim N."/>
            <person name="Wang L."/>
            <person name="Nong W."/>
            <person name="Wan A.T."/>
            <person name="Shi M."/>
            <person name="Liu X."/>
            <person name="Cao Q."/>
            <person name="Hui J.H.L."/>
            <person name="Sookrung N."/>
            <person name="Leung T.F."/>
            <person name="Tungtrongchitr A."/>
            <person name="Tsui S.K.W."/>
        </authorList>
    </citation>
    <scope>NUCLEOTIDE SEQUENCE [LARGE SCALE GENOMIC DNA]</scope>
    <source>
        <strain evidence="5">PWHHKU_190912</strain>
    </source>
</reference>
<sequence length="490" mass="55397">MPLVTELSHEKLSYASQKSLMKSRKGIVAKVVKLATNTSLQRLKKMKMAQDSLQPALKPYAPKDAMTLIVDLGLAGYTKWNHKCNEDVMEELQLEPVINHVKHRNNWLNHLHRMHRDRIPKVMLHYHPNGKRSLDRPKKHCIENSTVKSSSDYCEQKNNRKRRKSFSEEITSLLEIADFLQGVPHMDRADDICDDIQNGDDQFLIDLPGRQISQTVKNAKKIIKTIAFSIAEVKKAFSLMYFSCISQRNMLNISHPMLVKLLELMLKNQDATKYNLSRNNKGVLQENEHITHITITEWFSDVQIVFVEHRYIDQRKIGGPGMEWNFRKEPFIIVEEQKDPDPKFPTVKFPNPEEGKSALDLSIKTANTNNSTIILANDPDADRLAVAEKQSKGRAVLVCDMAKRIISRNIDSRSSTVLVVAAGGGSRCGDSSQMTDCVLSPETTIEDIPQSPEVQEASASKPVPMLCTAKLSTSSSCFQSQAQNNHLLDP</sequence>
<comment type="caution">
    <text evidence="5">The sequence shown here is derived from an EMBL/GenBank/DDBJ whole genome shotgun (WGS) entry which is preliminary data.</text>
</comment>
<dbReference type="Proteomes" id="UP001148838">
    <property type="component" value="Unassembled WGS sequence"/>
</dbReference>
<dbReference type="InterPro" id="IPR005845">
    <property type="entry name" value="A-D-PHexomutase_a/b/a-II"/>
</dbReference>
<keyword evidence="3" id="KW-0413">Isomerase</keyword>
<accession>A0ABQ8S5Q4</accession>
<name>A0ABQ8S5Q4_PERAM</name>
<keyword evidence="1" id="KW-0479">Metal-binding</keyword>
<dbReference type="Gene3D" id="3.40.120.10">
    <property type="entry name" value="Alpha-D-Glucose-1,6-Bisphosphate, subunit A, domain 3"/>
    <property type="match status" value="1"/>
</dbReference>
<gene>
    <name evidence="5" type="ORF">ANN_26199</name>
</gene>
<keyword evidence="6" id="KW-1185">Reference proteome</keyword>
<proteinExistence type="predicted"/>
<evidence type="ECO:0000256" key="3">
    <source>
        <dbReference type="ARBA" id="ARBA00023235"/>
    </source>
</evidence>
<evidence type="ECO:0000313" key="5">
    <source>
        <dbReference type="EMBL" id="KAJ4429196.1"/>
    </source>
</evidence>
<dbReference type="EMBL" id="JAJSOF020000036">
    <property type="protein sequence ID" value="KAJ4429196.1"/>
    <property type="molecule type" value="Genomic_DNA"/>
</dbReference>
<protein>
    <recommendedName>
        <fullName evidence="4">Alpha-D-phosphohexomutase alpha/beta/alpha domain-containing protein</fullName>
    </recommendedName>
</protein>
<evidence type="ECO:0000256" key="2">
    <source>
        <dbReference type="ARBA" id="ARBA00022842"/>
    </source>
</evidence>
<evidence type="ECO:0000313" key="6">
    <source>
        <dbReference type="Proteomes" id="UP001148838"/>
    </source>
</evidence>
<dbReference type="InterPro" id="IPR016055">
    <property type="entry name" value="A-D-PHexomutase_a/b/a-I/II/III"/>
</dbReference>
<keyword evidence="2" id="KW-0460">Magnesium</keyword>
<feature type="domain" description="Alpha-D-phosphohexomutase alpha/beta/alpha" evidence="4">
    <location>
        <begin position="331"/>
        <end position="389"/>
    </location>
</feature>
<evidence type="ECO:0000259" key="4">
    <source>
        <dbReference type="Pfam" id="PF02879"/>
    </source>
</evidence>
<dbReference type="PANTHER" id="PTHR45745:SF1">
    <property type="entry name" value="PHOSPHOGLUCOMUTASE 2B-RELATED"/>
    <property type="match status" value="1"/>
</dbReference>